<evidence type="ECO:0000256" key="2">
    <source>
        <dbReference type="ARBA" id="ARBA00022475"/>
    </source>
</evidence>
<dbReference type="PANTHER" id="PTHR30213:SF1">
    <property type="entry name" value="INNER MEMBRANE PROTEIN YHJD"/>
    <property type="match status" value="1"/>
</dbReference>
<keyword evidence="5 6" id="KW-0472">Membrane</keyword>
<evidence type="ECO:0000256" key="5">
    <source>
        <dbReference type="ARBA" id="ARBA00023136"/>
    </source>
</evidence>
<reference evidence="7 8" key="1">
    <citation type="submission" date="2021-03" db="EMBL/GenBank/DDBJ databases">
        <title>Sequencing the genomes of 1000 actinobacteria strains.</title>
        <authorList>
            <person name="Klenk H.-P."/>
        </authorList>
    </citation>
    <scope>NUCLEOTIDE SEQUENCE [LARGE SCALE GENOMIC DNA]</scope>
    <source>
        <strain evidence="7 8">DSM 45510</strain>
    </source>
</reference>
<keyword evidence="8" id="KW-1185">Reference proteome</keyword>
<evidence type="ECO:0000256" key="1">
    <source>
        <dbReference type="ARBA" id="ARBA00004651"/>
    </source>
</evidence>
<evidence type="ECO:0000313" key="8">
    <source>
        <dbReference type="Proteomes" id="UP000741013"/>
    </source>
</evidence>
<evidence type="ECO:0000256" key="3">
    <source>
        <dbReference type="ARBA" id="ARBA00022692"/>
    </source>
</evidence>
<accession>A0ABS4PNK2</accession>
<comment type="caution">
    <text evidence="7">The sequence shown here is derived from an EMBL/GenBank/DDBJ whole genome shotgun (WGS) entry which is preliminary data.</text>
</comment>
<feature type="transmembrane region" description="Helical" evidence="6">
    <location>
        <begin position="307"/>
        <end position="326"/>
    </location>
</feature>
<dbReference type="Pfam" id="PF03631">
    <property type="entry name" value="Virul_fac_BrkB"/>
    <property type="match status" value="1"/>
</dbReference>
<proteinExistence type="predicted"/>
<protein>
    <submittedName>
        <fullName evidence="7">Membrane protein</fullName>
    </submittedName>
</protein>
<keyword evidence="3 6" id="KW-0812">Transmembrane</keyword>
<feature type="transmembrane region" description="Helical" evidence="6">
    <location>
        <begin position="37"/>
        <end position="61"/>
    </location>
</feature>
<comment type="subcellular location">
    <subcellularLocation>
        <location evidence="1">Cell membrane</location>
        <topology evidence="1">Multi-pass membrane protein</topology>
    </subcellularLocation>
</comment>
<organism evidence="7 8">
    <name type="scientific">Amycolatopsis magusensis</name>
    <dbReference type="NCBI Taxonomy" id="882444"/>
    <lineage>
        <taxon>Bacteria</taxon>
        <taxon>Bacillati</taxon>
        <taxon>Actinomycetota</taxon>
        <taxon>Actinomycetes</taxon>
        <taxon>Pseudonocardiales</taxon>
        <taxon>Pseudonocardiaceae</taxon>
        <taxon>Amycolatopsis</taxon>
    </lineage>
</organism>
<dbReference type="PANTHER" id="PTHR30213">
    <property type="entry name" value="INNER MEMBRANE PROTEIN YHJD"/>
    <property type="match status" value="1"/>
</dbReference>
<keyword evidence="4 6" id="KW-1133">Transmembrane helix</keyword>
<evidence type="ECO:0000313" key="7">
    <source>
        <dbReference type="EMBL" id="MBP2180994.1"/>
    </source>
</evidence>
<feature type="transmembrane region" description="Helical" evidence="6">
    <location>
        <begin position="252"/>
        <end position="277"/>
    </location>
</feature>
<feature type="transmembrane region" description="Helical" evidence="6">
    <location>
        <begin position="144"/>
        <end position="167"/>
    </location>
</feature>
<dbReference type="RefSeq" id="WP_209664470.1">
    <property type="nucleotide sequence ID" value="NZ_JAGGMS010000001.1"/>
</dbReference>
<name>A0ABS4PNK2_9PSEU</name>
<keyword evidence="2" id="KW-1003">Cell membrane</keyword>
<evidence type="ECO:0000256" key="6">
    <source>
        <dbReference type="SAM" id="Phobius"/>
    </source>
</evidence>
<sequence>MHTLPARLRARHRWIDHIFRAVDRYIGYHGYHYVASITYFSVLSVVPMLMVAFSVAGYVLAGQPQLLQELSDGILRVVPGPLGQGVGELLGKLIEQRTSVGVFGLLIGLYSGWNWINSLRDALTAMWDQDRTDPPFFLMIVKDFLALLSLVAAMIVSFALTVIGGAFGDWFLRLTGLDHTGWGPGLLGVGTVVLALVADALVFLWVLVKLPRQPVGTRSAVRGAIAAAIGFEVLKQAGGIYLRLVSSSPTGAAFGSIIGVLVFISLVSRMLVFLTAWTATARDAPVTVRPPEPVVIRPVLPPRRHTASALPAAAGVLTGVLATLGVQRHRQRRRGRRNLG</sequence>
<dbReference type="InterPro" id="IPR017039">
    <property type="entry name" value="Virul_fac_BrkB"/>
</dbReference>
<feature type="transmembrane region" description="Helical" evidence="6">
    <location>
        <begin position="187"/>
        <end position="208"/>
    </location>
</feature>
<dbReference type="EMBL" id="JAGGMS010000001">
    <property type="protein sequence ID" value="MBP2180994.1"/>
    <property type="molecule type" value="Genomic_DNA"/>
</dbReference>
<evidence type="ECO:0000256" key="4">
    <source>
        <dbReference type="ARBA" id="ARBA00022989"/>
    </source>
</evidence>
<gene>
    <name evidence="7" type="ORF">JOM49_002520</name>
</gene>
<dbReference type="Proteomes" id="UP000741013">
    <property type="component" value="Unassembled WGS sequence"/>
</dbReference>